<sequence>MDSLLKENLTLCVRTVEPQTPYRRSLLFELSPPVPLLLLINFLPQEDN</sequence>
<accession>A0A8S5LUN0</accession>
<proteinExistence type="predicted"/>
<evidence type="ECO:0000313" key="1">
    <source>
        <dbReference type="EMBL" id="DAD73721.1"/>
    </source>
</evidence>
<dbReference type="EMBL" id="BK014743">
    <property type="protein sequence ID" value="DAD73721.1"/>
    <property type="molecule type" value="Genomic_DNA"/>
</dbReference>
<organism evidence="1">
    <name type="scientific">Podoviridae sp. ctrub15</name>
    <dbReference type="NCBI Taxonomy" id="2826581"/>
    <lineage>
        <taxon>Viruses</taxon>
        <taxon>Duplodnaviria</taxon>
        <taxon>Heunggongvirae</taxon>
        <taxon>Uroviricota</taxon>
        <taxon>Caudoviricetes</taxon>
    </lineage>
</organism>
<name>A0A8S5LUN0_9CAUD</name>
<protein>
    <submittedName>
        <fullName evidence="1">Uncharacterized protein</fullName>
    </submittedName>
</protein>
<reference evidence="1" key="1">
    <citation type="journal article" date="2021" name="Proc. Natl. Acad. Sci. U.S.A.">
        <title>A Catalog of Tens of Thousands of Viruses from Human Metagenomes Reveals Hidden Associations with Chronic Diseases.</title>
        <authorList>
            <person name="Tisza M.J."/>
            <person name="Buck C.B."/>
        </authorList>
    </citation>
    <scope>NUCLEOTIDE SEQUENCE</scope>
    <source>
        <strain evidence="1">Ctrub15</strain>
    </source>
</reference>